<sequence>MELSRIQEYLRQYQNPEGRLSILLVKKDRNRYEANRPDISLRVQQEVVDLLKRRVEAFISNDQLNQVQFNPSGHLRDEYSVCSYDYVGNFEEVVNLFNTYQQSQLDPENISFIAIRLRINDEYEDPEYVYFFKKHHKLRKIRNGFWMKRVNDTFDVIDDSALIPFDGDIDAIAFENEIAFFSHYMAERIFNLQAQFTRFAQYVLEEVRDGRRISNFDQFYDDCLQSGSIIRRLTKIQQNSRIIELFHEYFDNAPEVVDLFDLNIEFNDDLNQIVYEDKDQLKDITMLMKDAYYRTILADRKGRDDYN</sequence>
<comment type="caution">
    <text evidence="1">The sequence shown here is derived from an EMBL/GenBank/DDBJ whole genome shotgun (WGS) entry which is preliminary data.</text>
</comment>
<reference evidence="2" key="1">
    <citation type="journal article" date="2019" name="Int. J. Syst. Evol. Microbiol.">
        <title>The Global Catalogue of Microorganisms (GCM) 10K type strain sequencing project: providing services to taxonomists for standard genome sequencing and annotation.</title>
        <authorList>
            <consortium name="The Broad Institute Genomics Platform"/>
            <consortium name="The Broad Institute Genome Sequencing Center for Infectious Disease"/>
            <person name="Wu L."/>
            <person name="Ma J."/>
        </authorList>
    </citation>
    <scope>NUCLEOTIDE SEQUENCE [LARGE SCALE GENOMIC DNA]</scope>
    <source>
        <strain evidence="2">KCTC 33792</strain>
    </source>
</reference>
<name>A0ABW5T1V0_9BACI</name>
<dbReference type="Proteomes" id="UP001597520">
    <property type="component" value="Unassembled WGS sequence"/>
</dbReference>
<dbReference type="EMBL" id="JBHUML010000002">
    <property type="protein sequence ID" value="MFD2705469.1"/>
    <property type="molecule type" value="Genomic_DNA"/>
</dbReference>
<evidence type="ECO:0000313" key="1">
    <source>
        <dbReference type="EMBL" id="MFD2705469.1"/>
    </source>
</evidence>
<organism evidence="1 2">
    <name type="scientific">Salibacterium lacus</name>
    <dbReference type="NCBI Taxonomy" id="1898109"/>
    <lineage>
        <taxon>Bacteria</taxon>
        <taxon>Bacillati</taxon>
        <taxon>Bacillota</taxon>
        <taxon>Bacilli</taxon>
        <taxon>Bacillales</taxon>
        <taxon>Bacillaceae</taxon>
    </lineage>
</organism>
<keyword evidence="2" id="KW-1185">Reference proteome</keyword>
<gene>
    <name evidence="1" type="ORF">ACFSUB_08315</name>
</gene>
<dbReference type="Pfam" id="PF16162">
    <property type="entry name" value="KwaB"/>
    <property type="match status" value="1"/>
</dbReference>
<protein>
    <submittedName>
        <fullName evidence="1">Kiwa anti-phage protein KwaB-like domain-containing protein</fullName>
    </submittedName>
</protein>
<dbReference type="InterPro" id="IPR032359">
    <property type="entry name" value="KwaB-like"/>
</dbReference>
<evidence type="ECO:0000313" key="2">
    <source>
        <dbReference type="Proteomes" id="UP001597520"/>
    </source>
</evidence>
<accession>A0ABW5T1V0</accession>
<dbReference type="RefSeq" id="WP_380712712.1">
    <property type="nucleotide sequence ID" value="NZ_JBHUML010000002.1"/>
</dbReference>
<proteinExistence type="predicted"/>